<dbReference type="EMBL" id="CP150496">
    <property type="protein sequence ID" value="WYW55432.1"/>
    <property type="molecule type" value="Genomic_DNA"/>
</dbReference>
<gene>
    <name evidence="3" type="ORF">WG950_12945</name>
</gene>
<dbReference type="InterPro" id="IPR026444">
    <property type="entry name" value="Secre_tail"/>
</dbReference>
<evidence type="ECO:0000256" key="2">
    <source>
        <dbReference type="SAM" id="SignalP"/>
    </source>
</evidence>
<name>A0ABZ2TVW5_9FLAO</name>
<feature type="signal peptide" evidence="2">
    <location>
        <begin position="1"/>
        <end position="29"/>
    </location>
</feature>
<dbReference type="NCBIfam" id="TIGR04183">
    <property type="entry name" value="Por_Secre_tail"/>
    <property type="match status" value="1"/>
</dbReference>
<protein>
    <submittedName>
        <fullName evidence="3">T9SS type A sorting domain-containing protein</fullName>
    </submittedName>
</protein>
<sequence length="283" mass="31129">MISYKTFNHEKKLLYLTLFLVTFCLTQNAQTKIWDFGGDASYTSAAQIAMWPLADFNAPEGATVKKDALFLVGDSSGDKYGKIENAGGKTWDAGTENEYTSINRFKTEGGSNPDDNNLNPTHSYMYFPLSGPVSIKIWYRSGGSSERSLFISDETSVLNSVTKVSDTDPYTITADYNGTGENISIYSSNSFSLYKIEVSGSGASTLSVNPVENLVKTKLRANNNRIYVTDVASRTQIKIYNVTGSLVKSINTATITDFCLKKGLWIAQIKTDKGQKTIKLLSH</sequence>
<organism evidence="3 4">
    <name type="scientific">Polaribacter marinaquae</name>
    <dbReference type="NCBI Taxonomy" id="1642819"/>
    <lineage>
        <taxon>Bacteria</taxon>
        <taxon>Pseudomonadati</taxon>
        <taxon>Bacteroidota</taxon>
        <taxon>Flavobacteriia</taxon>
        <taxon>Flavobacteriales</taxon>
        <taxon>Flavobacteriaceae</taxon>
    </lineage>
</organism>
<evidence type="ECO:0000313" key="4">
    <source>
        <dbReference type="Proteomes" id="UP001491088"/>
    </source>
</evidence>
<keyword evidence="4" id="KW-1185">Reference proteome</keyword>
<reference evidence="3 4" key="1">
    <citation type="submission" date="2024-03" db="EMBL/GenBank/DDBJ databases">
        <authorList>
            <person name="Cao K."/>
        </authorList>
    </citation>
    <scope>NUCLEOTIDE SEQUENCE [LARGE SCALE GENOMIC DNA]</scope>
    <source>
        <strain evidence="3 4">MCCC 1K00696</strain>
    </source>
</reference>
<dbReference type="Proteomes" id="UP001491088">
    <property type="component" value="Chromosome"/>
</dbReference>
<dbReference type="RefSeq" id="WP_340932913.1">
    <property type="nucleotide sequence ID" value="NZ_CP150496.1"/>
</dbReference>
<accession>A0ABZ2TVW5</accession>
<feature type="chain" id="PRO_5047236181" evidence="2">
    <location>
        <begin position="30"/>
        <end position="283"/>
    </location>
</feature>
<evidence type="ECO:0000313" key="3">
    <source>
        <dbReference type="EMBL" id="WYW55432.1"/>
    </source>
</evidence>
<keyword evidence="1 2" id="KW-0732">Signal</keyword>
<dbReference type="SUPFAM" id="SSF101908">
    <property type="entry name" value="Putative isomerase YbhE"/>
    <property type="match status" value="1"/>
</dbReference>
<evidence type="ECO:0000256" key="1">
    <source>
        <dbReference type="ARBA" id="ARBA00022729"/>
    </source>
</evidence>
<proteinExistence type="predicted"/>